<organism evidence="1 2">
    <name type="scientific">Violaceomyces palustris</name>
    <dbReference type="NCBI Taxonomy" id="1673888"/>
    <lineage>
        <taxon>Eukaryota</taxon>
        <taxon>Fungi</taxon>
        <taxon>Dikarya</taxon>
        <taxon>Basidiomycota</taxon>
        <taxon>Ustilaginomycotina</taxon>
        <taxon>Ustilaginomycetes</taxon>
        <taxon>Violaceomycetales</taxon>
        <taxon>Violaceomycetaceae</taxon>
        <taxon>Violaceomyces</taxon>
    </lineage>
</organism>
<keyword evidence="2" id="KW-1185">Reference proteome</keyword>
<evidence type="ECO:0000313" key="1">
    <source>
        <dbReference type="EMBL" id="PWN49729.1"/>
    </source>
</evidence>
<dbReference type="EMBL" id="KZ820013">
    <property type="protein sequence ID" value="PWN49729.1"/>
    <property type="molecule type" value="Genomic_DNA"/>
</dbReference>
<gene>
    <name evidence="1" type="ORF">IE53DRAFT_362922</name>
</gene>
<accession>A0ACD0NV86</accession>
<reference evidence="1 2" key="1">
    <citation type="journal article" date="2018" name="Mol. Biol. Evol.">
        <title>Broad Genomic Sampling Reveals a Smut Pathogenic Ancestry of the Fungal Clade Ustilaginomycotina.</title>
        <authorList>
            <person name="Kijpornyongpan T."/>
            <person name="Mondo S.J."/>
            <person name="Barry K."/>
            <person name="Sandor L."/>
            <person name="Lee J."/>
            <person name="Lipzen A."/>
            <person name="Pangilinan J."/>
            <person name="LaButti K."/>
            <person name="Hainaut M."/>
            <person name="Henrissat B."/>
            <person name="Grigoriev I.V."/>
            <person name="Spatafora J.W."/>
            <person name="Aime M.C."/>
        </authorList>
    </citation>
    <scope>NUCLEOTIDE SEQUENCE [LARGE SCALE GENOMIC DNA]</scope>
    <source>
        <strain evidence="1 2">SA 807</strain>
    </source>
</reference>
<proteinExistence type="predicted"/>
<name>A0ACD0NV86_9BASI</name>
<protein>
    <submittedName>
        <fullName evidence="1">Uncharacterized protein</fullName>
    </submittedName>
</protein>
<evidence type="ECO:0000313" key="2">
    <source>
        <dbReference type="Proteomes" id="UP000245626"/>
    </source>
</evidence>
<dbReference type="Proteomes" id="UP000245626">
    <property type="component" value="Unassembled WGS sequence"/>
</dbReference>
<sequence length="1127" mass="122306">MTPSPSTSRKRSKQNLHSIFLAQFHYRRGNEILFQHPPPSPILDLGDPVTAPIDLSKEEAIEWKVLPSGSHSVERDRLHFSLGDRFGRQDGKSQSLFGMSCFRKVRIPSVPCTTTTTESAEDGKGVVSVQSSNGSSSSSKATELDKERGARMISVGVIMVCEDDSVGEQLRCQLQHVQEMERIADSLASEADRQVGSDHGFDLQILIDYYEKHRYQDEDPATGETTEDAANLTFARRGKSTALARMRNGRFLDYDPMSYLPATCGALGPLLPQILKSLLLPGHRLLIFSPLPLRNASYVAYNLAELLQQATLRSPQGQGRSRRRGGGGRSDRDQPATSNLIVRGLIGLHDIAKLEKEKEAHRKVLKSGSDQIACKGWIAWTSDRILLEKLDLFDSLLDLTTLQSPSSTHLGSGGIPSPSYLPSDSANGGGSKLAKFSKVVKTQGNGSSGTKRLGDRIKKQTWTTREFATFNELDSQAERHSLRSEHHHHRRYRRRGGSVGIEKRGKGEKRSQKFGSMTKTKMPRSGRGRGNMGFEEDGQEALRVSGRAGQEDSSSDENSMVVSVGGGGFFESCRGGGGGAGARRGGGRMKMMRKKRTALGMLSALLAFLRYWLAGWWFLPSHWKYGLPSGYVLPLGIRGDGGVRSSLLILPDSQSETESEEDQAGRDDSESESETASGSWREQEVPEAVATGKLVDIALQEEVVPDLRSNQATPEANDIALVQVESGEGAEEVVGSSSKARGGGGGDGGLTPSSVKVVEGSTKPLMQSSPSFSSFSSVSTLSSSSSEENDGPPDPLLAAVGASQPIYSRSPGSRRRSFATNNDQETFSRSPTSIRSRNANVAGGGGGGGGGGRRSRSKASSKGSAEPVVDEDPGPSPEVGGAAATRSFSGEVEEEEEEERGSGKGKARSREQGSGPPKRMGGSRPFSSEEDDVDGGEEEEDSLSTSLYIVWTRWCKALVKGLEKGLVLKTSRFLETLGREEVGGGGEGEEEEEERPLLMTADDDRTVDRGRGHQLEQEELIIEMSQKEVAELGLSCGNDLDVQLVESLCQSFFLSLSSQVVQGVGGGRRDDRLHHLDELEKLIELAERRKVWFHLGGEEGSERRPGFLSVRVNVKVDRGWPMLRWFM</sequence>